<dbReference type="Proteomes" id="UP000472268">
    <property type="component" value="Chromosome 16"/>
</dbReference>
<dbReference type="PANTHER" id="PTHR45690">
    <property type="entry name" value="NACHT, LRR AND PYD DOMAINS-CONTAINING PROTEIN 12"/>
    <property type="match status" value="1"/>
</dbReference>
<reference evidence="8" key="2">
    <citation type="submission" date="2025-08" db="UniProtKB">
        <authorList>
            <consortium name="Ensembl"/>
        </authorList>
    </citation>
    <scope>IDENTIFICATION</scope>
</reference>
<sequence>MIKGGKGAQRDPVIWPVTLPICGTENKSSQVDLSLNTNSSSYSSSCSSCSSSSPCYLLPSLISSAASSSPFENGVMLYMVYLSKEELQRFKQLLVDENPRPGSVQITWNQVKTARWGEVVHLLMECFPGRLAWDVTHDIFAKMNLTDLCLRVQMELNDILPSLEPANSNPREMPVNLEEGESDEMREYKLHMVDECSVTWSKTTWPGNHVDFFYQEIERHERFLPCLFLPRKPQGRQPKTVVLQGVAGIGKTTLAKKVMLEWAQNKFYPHKFWCAFYFHCREVAQVDEQSFSELIAQKWPGLRALMSKIMSKPDQLLLLFDGFEEVTWTLTDRPTDLSEDWSQKLSGSILLTSLLSKRMLPEATILICLRFTSRRKLKPFLQHPSFVTLTGFGMAERAKYFRTYFRNEREDEALSFVMGNSILFSMCQVPVVCWLVCSCLRRQMEEGADLTQAYPNATALFVQYLSSLFPTQTGRAPSNTHQEQLRGLCRLAADGMWGMKWVFDAKDLERAKLDETAVATFLHVNIFQRVEGDKDRYAFAFMSFQEFFAALLYVLCSPQSLRNFQVLDRVQVTRLTAYPGRKKNYLAQMGLFLFGLLNETCALAAEKSFRCKLTLGNRKKLLKFAALSQECGPPTPHHGVPQLLYCLHEIQEEAFVSQILNDCQKAALIISKIKDLQVSAFCLKHCKHLRCLELTVALTVTQVPTLHPDPLSLPAPPAKESSDHCFLWWQDFCSTFRTLENLEVLTVTNTFMETNSAKVFYAALRHPRCQLQKLIFRNMNPSMLNEDLLQLLIENRYLRHMEIQGTEVKCKTMEFLGTAFEYPQLWDTHVNEIASVFLPHSLEKCDLTVLSCKSLISSLKTNETLTHLTLAENALKDEGAKQLCSALQHSSCPLQRLVLSKCSLTSKCCQDIVSVLDKNKNLRSLDLSFNSLQDEGVTLLFKALKKPECVLQILELERCQFTSVCCQAMASMLLHNQSLRYLDVSGNDIEHRGSLLLQEAFQQRRCKPRAVL</sequence>
<name>A0A673VA47_SURSU</name>
<dbReference type="Pfam" id="PF13516">
    <property type="entry name" value="LRR_6"/>
    <property type="match status" value="3"/>
</dbReference>
<dbReference type="Gene3D" id="3.40.50.300">
    <property type="entry name" value="P-loop containing nucleotide triphosphate hydrolases"/>
    <property type="match status" value="1"/>
</dbReference>
<dbReference type="InterPro" id="IPR004020">
    <property type="entry name" value="DAPIN"/>
</dbReference>
<proteinExistence type="inferred from homology"/>
<dbReference type="InterPro" id="IPR041267">
    <property type="entry name" value="NLRP_HD2"/>
</dbReference>
<dbReference type="InterPro" id="IPR032675">
    <property type="entry name" value="LRR_dom_sf"/>
</dbReference>
<dbReference type="InterPro" id="IPR027417">
    <property type="entry name" value="P-loop_NTPase"/>
</dbReference>
<dbReference type="GO" id="GO:0050727">
    <property type="term" value="P:regulation of inflammatory response"/>
    <property type="evidence" value="ECO:0007669"/>
    <property type="project" value="TreeGrafter"/>
</dbReference>
<feature type="domain" description="NACHT" evidence="7">
    <location>
        <begin position="239"/>
        <end position="442"/>
    </location>
</feature>
<evidence type="ECO:0000313" key="8">
    <source>
        <dbReference type="Ensembl" id="ENSSSUP00005030300.1"/>
    </source>
</evidence>
<dbReference type="GO" id="GO:0005737">
    <property type="term" value="C:cytoplasm"/>
    <property type="evidence" value="ECO:0007669"/>
    <property type="project" value="TreeGrafter"/>
</dbReference>
<dbReference type="PROSITE" id="PS50837">
    <property type="entry name" value="NACHT"/>
    <property type="match status" value="1"/>
</dbReference>
<comment type="similarity">
    <text evidence="1">Belongs to the NLRP family.</text>
</comment>
<dbReference type="InterPro" id="IPR041075">
    <property type="entry name" value="NOD1/2_WH"/>
</dbReference>
<dbReference type="Pfam" id="PF02758">
    <property type="entry name" value="PYRIN"/>
    <property type="match status" value="1"/>
</dbReference>
<dbReference type="Pfam" id="PF05729">
    <property type="entry name" value="NACHT"/>
    <property type="match status" value="1"/>
</dbReference>
<dbReference type="OMA" id="FPGRLAW"/>
<dbReference type="InterPro" id="IPR050637">
    <property type="entry name" value="NLRP_innate_immun_reg"/>
</dbReference>
<evidence type="ECO:0000259" key="6">
    <source>
        <dbReference type="PROSITE" id="PS50824"/>
    </source>
</evidence>
<dbReference type="InterPro" id="IPR007111">
    <property type="entry name" value="NACHT_NTPase"/>
</dbReference>
<reference evidence="8" key="3">
    <citation type="submission" date="2025-09" db="UniProtKB">
        <authorList>
            <consortium name="Ensembl"/>
        </authorList>
    </citation>
    <scope>IDENTIFICATION</scope>
</reference>
<dbReference type="SMART" id="SM01289">
    <property type="entry name" value="PYRIN"/>
    <property type="match status" value="1"/>
</dbReference>
<dbReference type="Gene3D" id="3.80.10.10">
    <property type="entry name" value="Ribonuclease Inhibitor"/>
    <property type="match status" value="2"/>
</dbReference>
<keyword evidence="9" id="KW-1185">Reference proteome</keyword>
<dbReference type="CDD" id="cd08320">
    <property type="entry name" value="Pyrin_NALPs"/>
    <property type="match status" value="1"/>
</dbReference>
<dbReference type="SUPFAM" id="SSF47986">
    <property type="entry name" value="DEATH domain"/>
    <property type="match status" value="1"/>
</dbReference>
<dbReference type="GO" id="GO:0005524">
    <property type="term" value="F:ATP binding"/>
    <property type="evidence" value="ECO:0007669"/>
    <property type="project" value="UniProtKB-KW"/>
</dbReference>
<dbReference type="AlphaFoldDB" id="A0A673VA47"/>
<dbReference type="PROSITE" id="PS50824">
    <property type="entry name" value="DAPIN"/>
    <property type="match status" value="1"/>
</dbReference>
<dbReference type="InterPro" id="IPR011029">
    <property type="entry name" value="DEATH-like_dom_sf"/>
</dbReference>
<feature type="domain" description="Pyrin" evidence="6">
    <location>
        <begin position="82"/>
        <end position="158"/>
    </location>
</feature>
<keyword evidence="5" id="KW-0067">ATP-binding</keyword>
<dbReference type="Ensembl" id="ENSSSUT00005034579.1">
    <property type="protein sequence ID" value="ENSSSUP00005030300.1"/>
    <property type="gene ID" value="ENSSSUG00005019513.1"/>
</dbReference>
<keyword evidence="4" id="KW-0547">Nucleotide-binding</keyword>
<evidence type="ECO:0000256" key="2">
    <source>
        <dbReference type="ARBA" id="ARBA00022614"/>
    </source>
</evidence>
<evidence type="ECO:0000256" key="5">
    <source>
        <dbReference type="ARBA" id="ARBA00022840"/>
    </source>
</evidence>
<dbReference type="Gene3D" id="1.10.533.10">
    <property type="entry name" value="Death Domain, Fas"/>
    <property type="match status" value="1"/>
</dbReference>
<organism evidence="8 9">
    <name type="scientific">Suricata suricatta</name>
    <name type="common">Meerkat</name>
    <dbReference type="NCBI Taxonomy" id="37032"/>
    <lineage>
        <taxon>Eukaryota</taxon>
        <taxon>Metazoa</taxon>
        <taxon>Chordata</taxon>
        <taxon>Craniata</taxon>
        <taxon>Vertebrata</taxon>
        <taxon>Euteleostomi</taxon>
        <taxon>Mammalia</taxon>
        <taxon>Eutheria</taxon>
        <taxon>Laurasiatheria</taxon>
        <taxon>Carnivora</taxon>
        <taxon>Feliformia</taxon>
        <taxon>Herpestidae</taxon>
        <taxon>Suricata</taxon>
    </lineage>
</organism>
<dbReference type="Pfam" id="PF17779">
    <property type="entry name" value="WHD_NOD2"/>
    <property type="match status" value="1"/>
</dbReference>
<protein>
    <submittedName>
        <fullName evidence="8">NLR family pyrin domain containing 8</fullName>
    </submittedName>
</protein>
<dbReference type="SMART" id="SM00368">
    <property type="entry name" value="LRR_RI"/>
    <property type="match status" value="6"/>
</dbReference>
<evidence type="ECO:0000256" key="4">
    <source>
        <dbReference type="ARBA" id="ARBA00022741"/>
    </source>
</evidence>
<reference evidence="8 9" key="1">
    <citation type="submission" date="2019-05" db="EMBL/GenBank/DDBJ databases">
        <title>A Chromosome-scale Meerkat (S. suricatta) Genome Assembly.</title>
        <authorList>
            <person name="Dudchenko O."/>
            <person name="Lieberman Aiden E."/>
            <person name="Tung J."/>
            <person name="Barreiro L.B."/>
            <person name="Clutton-Brock T.H."/>
        </authorList>
    </citation>
    <scope>NUCLEOTIDE SEQUENCE [LARGE SCALE GENOMIC DNA]</scope>
</reference>
<evidence type="ECO:0000259" key="7">
    <source>
        <dbReference type="PROSITE" id="PS50837"/>
    </source>
</evidence>
<evidence type="ECO:0000256" key="1">
    <source>
        <dbReference type="ARBA" id="ARBA00008665"/>
    </source>
</evidence>
<dbReference type="InterPro" id="IPR001611">
    <property type="entry name" value="Leu-rich_rpt"/>
</dbReference>
<dbReference type="SUPFAM" id="SSF52540">
    <property type="entry name" value="P-loop containing nucleoside triphosphate hydrolases"/>
    <property type="match status" value="1"/>
</dbReference>
<keyword evidence="2" id="KW-0433">Leucine-rich repeat</keyword>
<accession>A0A673VA47</accession>
<keyword evidence="3" id="KW-0677">Repeat</keyword>
<dbReference type="Pfam" id="PF17776">
    <property type="entry name" value="NLRC4_HD2"/>
    <property type="match status" value="1"/>
</dbReference>
<dbReference type="PANTHER" id="PTHR45690:SF8">
    <property type="entry name" value="NACHT, LRR AND PYD DOMAINS-CONTAINING PROTEIN 8"/>
    <property type="match status" value="1"/>
</dbReference>
<evidence type="ECO:0000256" key="3">
    <source>
        <dbReference type="ARBA" id="ARBA00022737"/>
    </source>
</evidence>
<evidence type="ECO:0000313" key="9">
    <source>
        <dbReference type="Proteomes" id="UP000472268"/>
    </source>
</evidence>
<dbReference type="SUPFAM" id="SSF52047">
    <property type="entry name" value="RNI-like"/>
    <property type="match status" value="1"/>
</dbReference>